<feature type="compositionally biased region" description="Basic residues" evidence="1">
    <location>
        <begin position="130"/>
        <end position="148"/>
    </location>
</feature>
<evidence type="ECO:0000313" key="2">
    <source>
        <dbReference type="EMBL" id="ROW10117.1"/>
    </source>
</evidence>
<accession>A0A423X2J2</accession>
<proteinExistence type="predicted"/>
<protein>
    <submittedName>
        <fullName evidence="2">Uncharacterized protein</fullName>
    </submittedName>
</protein>
<evidence type="ECO:0000313" key="3">
    <source>
        <dbReference type="Proteomes" id="UP000283895"/>
    </source>
</evidence>
<gene>
    <name evidence="2" type="ORF">VMCG_01792</name>
</gene>
<name>A0A423X2J2_9PEZI</name>
<reference evidence="2 3" key="1">
    <citation type="submission" date="2015-09" db="EMBL/GenBank/DDBJ databases">
        <title>Host preference determinants of Valsa canker pathogens revealed by comparative genomics.</title>
        <authorList>
            <person name="Yin Z."/>
            <person name="Huang L."/>
        </authorList>
    </citation>
    <scope>NUCLEOTIDE SEQUENCE [LARGE SCALE GENOMIC DNA]</scope>
    <source>
        <strain evidence="2 3">03-1</strain>
    </source>
</reference>
<feature type="compositionally biased region" description="Basic and acidic residues" evidence="1">
    <location>
        <begin position="31"/>
        <end position="40"/>
    </location>
</feature>
<evidence type="ECO:0000256" key="1">
    <source>
        <dbReference type="SAM" id="MobiDB-lite"/>
    </source>
</evidence>
<organism evidence="2 3">
    <name type="scientific">Cytospora schulzeri</name>
    <dbReference type="NCBI Taxonomy" id="448051"/>
    <lineage>
        <taxon>Eukaryota</taxon>
        <taxon>Fungi</taxon>
        <taxon>Dikarya</taxon>
        <taxon>Ascomycota</taxon>
        <taxon>Pezizomycotina</taxon>
        <taxon>Sordariomycetes</taxon>
        <taxon>Sordariomycetidae</taxon>
        <taxon>Diaporthales</taxon>
        <taxon>Cytosporaceae</taxon>
        <taxon>Cytospora</taxon>
    </lineage>
</organism>
<sequence length="273" mass="30947">MASQTINSSHAPVPVLPCVRKSPRLTQMRRHSPEQAHDAEAQQPSSKTADPENLSHCTDERRPNLQAICSEALGIADMIAARPSKVTATHTLNPGNEGGTSREQLRRHVHDRTAQASSLPPNGRHAGALTRRRREKRARFPRANKSGRLRGIPFDRLMPNDEASIRRNEAEGERYYLSRHAGIRFHDEPQDEGRKPDLCNFGRVEEANNRPSHYHCNWVSKKDLCDRGQMGKGMYKGYHVHVHDQVYFADEAGNKMWLVDNEGQAILFQNQKL</sequence>
<dbReference type="Proteomes" id="UP000283895">
    <property type="component" value="Unassembled WGS sequence"/>
</dbReference>
<keyword evidence="3" id="KW-1185">Reference proteome</keyword>
<feature type="region of interest" description="Disordered" evidence="1">
    <location>
        <begin position="87"/>
        <end position="155"/>
    </location>
</feature>
<feature type="compositionally biased region" description="Polar residues" evidence="1">
    <location>
        <begin position="87"/>
        <end position="102"/>
    </location>
</feature>
<feature type="compositionally biased region" description="Polar residues" evidence="1">
    <location>
        <begin position="1"/>
        <end position="10"/>
    </location>
</feature>
<feature type="compositionally biased region" description="Basic residues" evidence="1">
    <location>
        <begin position="21"/>
        <end position="30"/>
    </location>
</feature>
<dbReference type="EMBL" id="LKEA01000003">
    <property type="protein sequence ID" value="ROW10117.1"/>
    <property type="molecule type" value="Genomic_DNA"/>
</dbReference>
<comment type="caution">
    <text evidence="2">The sequence shown here is derived from an EMBL/GenBank/DDBJ whole genome shotgun (WGS) entry which is preliminary data.</text>
</comment>
<feature type="region of interest" description="Disordered" evidence="1">
    <location>
        <begin position="1"/>
        <end position="58"/>
    </location>
</feature>
<dbReference type="OrthoDB" id="5238462at2759"/>
<dbReference type="AlphaFoldDB" id="A0A423X2J2"/>